<evidence type="ECO:0000259" key="4">
    <source>
        <dbReference type="PROSITE" id="PS51194"/>
    </source>
</evidence>
<dbReference type="SUPFAM" id="SSF52540">
    <property type="entry name" value="P-loop containing nucleoside triphosphate hydrolases"/>
    <property type="match status" value="1"/>
</dbReference>
<comment type="catalytic activity">
    <reaction evidence="2">
        <text>Couples ATP hydrolysis with the unwinding of duplex DNA by translocating in the 3'-5' direction.</text>
        <dbReference type="EC" id="5.6.2.4"/>
    </reaction>
</comment>
<dbReference type="GO" id="GO:0005694">
    <property type="term" value="C:chromosome"/>
    <property type="evidence" value="ECO:0007669"/>
    <property type="project" value="TreeGrafter"/>
</dbReference>
<dbReference type="GeneID" id="54345326"/>
<organism evidence="5 6">
    <name type="scientific">Didymella exigua CBS 183.55</name>
    <dbReference type="NCBI Taxonomy" id="1150837"/>
    <lineage>
        <taxon>Eukaryota</taxon>
        <taxon>Fungi</taxon>
        <taxon>Dikarya</taxon>
        <taxon>Ascomycota</taxon>
        <taxon>Pezizomycotina</taxon>
        <taxon>Dothideomycetes</taxon>
        <taxon>Pleosporomycetidae</taxon>
        <taxon>Pleosporales</taxon>
        <taxon>Pleosporineae</taxon>
        <taxon>Didymellaceae</taxon>
        <taxon>Didymella</taxon>
    </lineage>
</organism>
<evidence type="ECO:0000256" key="2">
    <source>
        <dbReference type="ARBA" id="ARBA00034617"/>
    </source>
</evidence>
<protein>
    <recommendedName>
        <fullName evidence="3">DNA 3'-5' helicase</fullName>
        <ecNumber evidence="3">5.6.2.4</ecNumber>
    </recommendedName>
</protein>
<gene>
    <name evidence="5" type="ORF">M421DRAFT_161323</name>
</gene>
<dbReference type="AlphaFoldDB" id="A0A6A5RSI4"/>
<proteinExistence type="inferred from homology"/>
<dbReference type="Pfam" id="PF00271">
    <property type="entry name" value="Helicase_C"/>
    <property type="match status" value="1"/>
</dbReference>
<evidence type="ECO:0000256" key="1">
    <source>
        <dbReference type="ARBA" id="ARBA00005446"/>
    </source>
</evidence>
<dbReference type="PANTHER" id="PTHR13710:SF154">
    <property type="entry name" value="RECQ HELICASE, PUTATIVE (AFU_ORTHOLOGUE AFUA_6G14720)-RELATED"/>
    <property type="match status" value="1"/>
</dbReference>
<feature type="domain" description="Helicase C-terminal" evidence="4">
    <location>
        <begin position="97"/>
        <end position="243"/>
    </location>
</feature>
<dbReference type="EC" id="5.6.2.4" evidence="3"/>
<evidence type="ECO:0000313" key="5">
    <source>
        <dbReference type="EMBL" id="KAF1928467.1"/>
    </source>
</evidence>
<dbReference type="Gene3D" id="3.40.50.300">
    <property type="entry name" value="P-loop containing nucleotide triphosphate hydrolases"/>
    <property type="match status" value="1"/>
</dbReference>
<reference evidence="5" key="1">
    <citation type="journal article" date="2020" name="Stud. Mycol.">
        <title>101 Dothideomycetes genomes: a test case for predicting lifestyles and emergence of pathogens.</title>
        <authorList>
            <person name="Haridas S."/>
            <person name="Albert R."/>
            <person name="Binder M."/>
            <person name="Bloem J."/>
            <person name="Labutti K."/>
            <person name="Salamov A."/>
            <person name="Andreopoulos B."/>
            <person name="Baker S."/>
            <person name="Barry K."/>
            <person name="Bills G."/>
            <person name="Bluhm B."/>
            <person name="Cannon C."/>
            <person name="Castanera R."/>
            <person name="Culley D."/>
            <person name="Daum C."/>
            <person name="Ezra D."/>
            <person name="Gonzalez J."/>
            <person name="Henrissat B."/>
            <person name="Kuo A."/>
            <person name="Liang C."/>
            <person name="Lipzen A."/>
            <person name="Lutzoni F."/>
            <person name="Magnuson J."/>
            <person name="Mondo S."/>
            <person name="Nolan M."/>
            <person name="Ohm R."/>
            <person name="Pangilinan J."/>
            <person name="Park H.-J."/>
            <person name="Ramirez L."/>
            <person name="Alfaro M."/>
            <person name="Sun H."/>
            <person name="Tritt A."/>
            <person name="Yoshinaga Y."/>
            <person name="Zwiers L.-H."/>
            <person name="Turgeon B."/>
            <person name="Goodwin S."/>
            <person name="Spatafora J."/>
            <person name="Crous P."/>
            <person name="Grigoriev I."/>
        </authorList>
    </citation>
    <scope>NUCLEOTIDE SEQUENCE</scope>
    <source>
        <strain evidence="5">CBS 183.55</strain>
    </source>
</reference>
<keyword evidence="6" id="KW-1185">Reference proteome</keyword>
<dbReference type="PANTHER" id="PTHR13710">
    <property type="entry name" value="DNA HELICASE RECQ FAMILY MEMBER"/>
    <property type="match status" value="1"/>
</dbReference>
<dbReference type="GO" id="GO:0016787">
    <property type="term" value="F:hydrolase activity"/>
    <property type="evidence" value="ECO:0007669"/>
    <property type="project" value="UniProtKB-KW"/>
</dbReference>
<comment type="similarity">
    <text evidence="1">Belongs to the helicase family. RecQ subfamily.</text>
</comment>
<dbReference type="OrthoDB" id="2608216at2759"/>
<dbReference type="EMBL" id="ML978969">
    <property type="protein sequence ID" value="KAF1928467.1"/>
    <property type="molecule type" value="Genomic_DNA"/>
</dbReference>
<dbReference type="RefSeq" id="XP_033448715.1">
    <property type="nucleotide sequence ID" value="XM_033587680.1"/>
</dbReference>
<accession>A0A6A5RSI4</accession>
<dbReference type="Proteomes" id="UP000800082">
    <property type="component" value="Unassembled WGS sequence"/>
</dbReference>
<evidence type="ECO:0000313" key="6">
    <source>
        <dbReference type="Proteomes" id="UP000800082"/>
    </source>
</evidence>
<sequence>MLKAKGLLHQIVIDKCHLAFTARNWREKLLAMKNLRLLGSPLVMLTATLPPLQEGELEASMLVRQATYIRASTVRANARYFVSWCQRDKVEETALFMCKRWVEKLRQSGQKGVVYCKSKKQSERLAEELGCAHYHADVADRADRLQGWVERGGMMVATSALGTGVDFAGIVYILHVGTLWSISDFAQASGRGGRGGEQYEVVVLVGQGEVEQVMEREKEKMDVLAMGQFLIGSGCRRELMSSYLDKRGQSCSELGAAGCDQCGEGEEV</sequence>
<dbReference type="SMART" id="SM00490">
    <property type="entry name" value="HELICc"/>
    <property type="match status" value="1"/>
</dbReference>
<dbReference type="GO" id="GO:0005737">
    <property type="term" value="C:cytoplasm"/>
    <property type="evidence" value="ECO:0007669"/>
    <property type="project" value="TreeGrafter"/>
</dbReference>
<dbReference type="PROSITE" id="PS51194">
    <property type="entry name" value="HELICASE_CTER"/>
    <property type="match status" value="1"/>
</dbReference>
<keyword evidence="5" id="KW-0378">Hydrolase</keyword>
<name>A0A6A5RSI4_9PLEO</name>
<evidence type="ECO:0000256" key="3">
    <source>
        <dbReference type="ARBA" id="ARBA00034808"/>
    </source>
</evidence>
<dbReference type="GO" id="GO:0009378">
    <property type="term" value="F:four-way junction helicase activity"/>
    <property type="evidence" value="ECO:0007669"/>
    <property type="project" value="TreeGrafter"/>
</dbReference>
<dbReference type="InterPro" id="IPR001650">
    <property type="entry name" value="Helicase_C-like"/>
</dbReference>
<dbReference type="GO" id="GO:0043138">
    <property type="term" value="F:3'-5' DNA helicase activity"/>
    <property type="evidence" value="ECO:0007669"/>
    <property type="project" value="UniProtKB-EC"/>
</dbReference>
<dbReference type="GO" id="GO:0000724">
    <property type="term" value="P:double-strand break repair via homologous recombination"/>
    <property type="evidence" value="ECO:0007669"/>
    <property type="project" value="TreeGrafter"/>
</dbReference>
<dbReference type="InterPro" id="IPR027417">
    <property type="entry name" value="P-loop_NTPase"/>
</dbReference>